<comment type="caution">
    <text evidence="2">The sequence shown here is derived from an EMBL/GenBank/DDBJ whole genome shotgun (WGS) entry which is preliminary data.</text>
</comment>
<gene>
    <name evidence="2" type="ORF">PYX00_003133</name>
</gene>
<organism evidence="2">
    <name type="scientific">Menopon gallinae</name>
    <name type="common">poultry shaft louse</name>
    <dbReference type="NCBI Taxonomy" id="328185"/>
    <lineage>
        <taxon>Eukaryota</taxon>
        <taxon>Metazoa</taxon>
        <taxon>Ecdysozoa</taxon>
        <taxon>Arthropoda</taxon>
        <taxon>Hexapoda</taxon>
        <taxon>Insecta</taxon>
        <taxon>Pterygota</taxon>
        <taxon>Neoptera</taxon>
        <taxon>Paraneoptera</taxon>
        <taxon>Psocodea</taxon>
        <taxon>Troctomorpha</taxon>
        <taxon>Phthiraptera</taxon>
        <taxon>Amblycera</taxon>
        <taxon>Menoponidae</taxon>
        <taxon>Menopon</taxon>
    </lineage>
</organism>
<evidence type="ECO:0000313" key="2">
    <source>
        <dbReference type="EMBL" id="KAL0275199.1"/>
    </source>
</evidence>
<proteinExistence type="predicted"/>
<reference evidence="2" key="1">
    <citation type="journal article" date="2024" name="Gigascience">
        <title>Chromosome-level genome of the poultry shaft louse Menopon gallinae provides insight into the host-switching and adaptive evolution of parasitic lice.</title>
        <authorList>
            <person name="Xu Y."/>
            <person name="Ma L."/>
            <person name="Liu S."/>
            <person name="Liang Y."/>
            <person name="Liu Q."/>
            <person name="He Z."/>
            <person name="Tian L."/>
            <person name="Duan Y."/>
            <person name="Cai W."/>
            <person name="Li H."/>
            <person name="Song F."/>
        </authorList>
    </citation>
    <scope>NUCLEOTIDE SEQUENCE</scope>
    <source>
        <strain evidence="2">Cailab_2023a</strain>
    </source>
</reference>
<evidence type="ECO:0000256" key="1">
    <source>
        <dbReference type="SAM" id="SignalP"/>
    </source>
</evidence>
<feature type="chain" id="PRO_5043374271" evidence="1">
    <location>
        <begin position="20"/>
        <end position="132"/>
    </location>
</feature>
<dbReference type="EMBL" id="JARGDH010000002">
    <property type="protein sequence ID" value="KAL0275199.1"/>
    <property type="molecule type" value="Genomic_DNA"/>
</dbReference>
<feature type="signal peptide" evidence="1">
    <location>
        <begin position="1"/>
        <end position="19"/>
    </location>
</feature>
<accession>A0AAW2HZJ9</accession>
<keyword evidence="1" id="KW-0732">Signal</keyword>
<protein>
    <submittedName>
        <fullName evidence="2">Uncharacterized protein</fullName>
    </submittedName>
</protein>
<dbReference type="AlphaFoldDB" id="A0AAW2HZJ9"/>
<sequence length="132" mass="14942">MRPATYFCWILAILAIATASPARETGLPKRKSAGKEDLSADGTDYAKQFGIHHLQGPVYGGYYRPQEYNQWVPYQPGYRERPSVPIDPYVLQLVTRYVRYLPQGLGLYGIYGSTGLPRPKPPGVFRFTDKDK</sequence>
<name>A0AAW2HZJ9_9NEOP</name>